<name>A0A410PWX7_9FIRM</name>
<accession>A0A410PWX7</accession>
<evidence type="ECO:0000313" key="3">
    <source>
        <dbReference type="Proteomes" id="UP000287601"/>
    </source>
</evidence>
<organism evidence="2 3">
    <name type="scientific">Aminipila luticellarii</name>
    <dbReference type="NCBI Taxonomy" id="2507160"/>
    <lineage>
        <taxon>Bacteria</taxon>
        <taxon>Bacillati</taxon>
        <taxon>Bacillota</taxon>
        <taxon>Clostridia</taxon>
        <taxon>Peptostreptococcales</taxon>
        <taxon>Anaerovoracaceae</taxon>
        <taxon>Aminipila</taxon>
    </lineage>
</organism>
<dbReference type="OrthoDB" id="9760250at2"/>
<protein>
    <submittedName>
        <fullName evidence="2">Terminase large subunit</fullName>
    </submittedName>
</protein>
<evidence type="ECO:0000259" key="1">
    <source>
        <dbReference type="Pfam" id="PF03354"/>
    </source>
</evidence>
<dbReference type="AlphaFoldDB" id="A0A410PWX7"/>
<gene>
    <name evidence="2" type="ORF">EQM06_09595</name>
</gene>
<dbReference type="Pfam" id="PF03354">
    <property type="entry name" value="TerL_ATPase"/>
    <property type="match status" value="1"/>
</dbReference>
<reference evidence="2 3" key="1">
    <citation type="submission" date="2019-01" db="EMBL/GenBank/DDBJ databases">
        <title>Draft genomes of a novel of Aminipila strains.</title>
        <authorList>
            <person name="Ma S."/>
        </authorList>
    </citation>
    <scope>NUCLEOTIDE SEQUENCE [LARGE SCALE GENOMIC DNA]</scope>
    <source>
        <strain evidence="3">JN-39</strain>
    </source>
</reference>
<dbReference type="InterPro" id="IPR046461">
    <property type="entry name" value="TerL_ATPase"/>
</dbReference>
<evidence type="ECO:0000313" key="2">
    <source>
        <dbReference type="EMBL" id="QAT43448.1"/>
    </source>
</evidence>
<feature type="domain" description="Terminase large subunit-like ATPase" evidence="1">
    <location>
        <begin position="86"/>
        <end position="263"/>
    </location>
</feature>
<dbReference type="Gene3D" id="3.40.50.300">
    <property type="entry name" value="P-loop containing nucleotide triphosphate hydrolases"/>
    <property type="match status" value="1"/>
</dbReference>
<dbReference type="KEGG" id="amij:EQM06_09595"/>
<proteinExistence type="predicted"/>
<dbReference type="Proteomes" id="UP000287601">
    <property type="component" value="Chromosome"/>
</dbReference>
<dbReference type="PANTHER" id="PTHR41287:SF1">
    <property type="entry name" value="PROTEIN YMFN"/>
    <property type="match status" value="1"/>
</dbReference>
<dbReference type="EMBL" id="CP035281">
    <property type="protein sequence ID" value="QAT43448.1"/>
    <property type="molecule type" value="Genomic_DNA"/>
</dbReference>
<dbReference type="InterPro" id="IPR005021">
    <property type="entry name" value="Terminase_largesu-like"/>
</dbReference>
<dbReference type="PANTHER" id="PTHR41287">
    <property type="match status" value="1"/>
</dbReference>
<keyword evidence="3" id="KW-1185">Reference proteome</keyword>
<sequence>MTMNQNKNYDVVMEYASSIVEGRKAACKEIKQSCKRFLKDLKNPAYDFNPKNAEFVIQIIETTFVHQKGESMEGIPLRGTPFLLQPWQKFIVYNLLGFYHKGTMLRRFKEAFVMIPRKQGKTPFMSALAWGLGLLERKSGAEIVVVGAVLKQALQGFNFIKYNLKHMGEEKNFRVLDNNQEHSISGEFQDGYMRIETIAGNSDRMDSLNTLIQILDELHLYKSASQYNTIKESGKAYRNSLCIGITTAGDNMNTFCYKRMEYGQKILNETVTDEQMFVFISKADENPETGDVDYLNPIEHEKANPNYNVSVSGRELMNDALQAQNDPQQRKSFLAKSLNIYTSAIKAYFIIDEFRRSNKNAEIKLGINPAWTITEKIAFLKNLNIQWYGGADLSKLHDLTAAALYGSYKTGRTITITTENGEEIKIPEEIDIAITHAWFPIVMAAQKAEEDGIPLFGWKDDGWLDMSNSPTVNHAEIVNWFVNMKRKGFKIKQVGHDRKFCREYFIGMKQAGFSIVDQPQYFYRKSEGFRHIEAKVKAECFYYLGSDAFEYCTENVGAIEKTDDMIQYEKIMPERRIDIFDATVFGSVRKLESMEKSSEASTFLKSMKGGT</sequence>
<dbReference type="InterPro" id="IPR027417">
    <property type="entry name" value="P-loop_NTPase"/>
</dbReference>